<evidence type="ECO:0000256" key="6">
    <source>
        <dbReference type="ARBA" id="ARBA00022801"/>
    </source>
</evidence>
<dbReference type="Pfam" id="PF10502">
    <property type="entry name" value="Peptidase_S26"/>
    <property type="match status" value="1"/>
</dbReference>
<dbReference type="GO" id="GO:0016020">
    <property type="term" value="C:membrane"/>
    <property type="evidence" value="ECO:0007669"/>
    <property type="project" value="UniProtKB-SubCell"/>
</dbReference>
<dbReference type="GO" id="GO:0006465">
    <property type="term" value="P:signal peptide processing"/>
    <property type="evidence" value="ECO:0007669"/>
    <property type="project" value="InterPro"/>
</dbReference>
<dbReference type="CDD" id="cd06530">
    <property type="entry name" value="S26_SPase_I"/>
    <property type="match status" value="1"/>
</dbReference>
<dbReference type="EC" id="3.4.21.89" evidence="3 8"/>
<dbReference type="SUPFAM" id="SSF51306">
    <property type="entry name" value="LexA/Signal peptidase"/>
    <property type="match status" value="1"/>
</dbReference>
<dbReference type="EMBL" id="JAOVZO020000003">
    <property type="protein sequence ID" value="MDC8012136.1"/>
    <property type="molecule type" value="Genomic_DNA"/>
</dbReference>
<dbReference type="RefSeq" id="WP_263543389.1">
    <property type="nucleotide sequence ID" value="NZ_JAOVZO020000003.1"/>
</dbReference>
<comment type="subcellular location">
    <subcellularLocation>
        <location evidence="9">Membrane</location>
        <topology evidence="9">Multi-pass membrane protein</topology>
    </subcellularLocation>
</comment>
<evidence type="ECO:0000256" key="8">
    <source>
        <dbReference type="RuleBase" id="RU003993"/>
    </source>
</evidence>
<keyword evidence="6 8" id="KW-0378">Hydrolase</keyword>
<protein>
    <recommendedName>
        <fullName evidence="4 8">Signal peptidase I</fullName>
        <ecNumber evidence="3 8">3.4.21.89</ecNumber>
    </recommendedName>
</protein>
<evidence type="ECO:0000256" key="9">
    <source>
        <dbReference type="RuleBase" id="RU362042"/>
    </source>
</evidence>
<dbReference type="PANTHER" id="PTHR43390">
    <property type="entry name" value="SIGNAL PEPTIDASE I"/>
    <property type="match status" value="1"/>
</dbReference>
<name>A0A9X3YJA3_9GAMM</name>
<organism evidence="11 12">
    <name type="scientific">Tahibacter soli</name>
    <dbReference type="NCBI Taxonomy" id="2983605"/>
    <lineage>
        <taxon>Bacteria</taxon>
        <taxon>Pseudomonadati</taxon>
        <taxon>Pseudomonadota</taxon>
        <taxon>Gammaproteobacteria</taxon>
        <taxon>Lysobacterales</taxon>
        <taxon>Rhodanobacteraceae</taxon>
        <taxon>Tahibacter</taxon>
    </lineage>
</organism>
<dbReference type="InterPro" id="IPR019756">
    <property type="entry name" value="Pept_S26A_signal_pept_1_Ser-AS"/>
</dbReference>
<dbReference type="InterPro" id="IPR000223">
    <property type="entry name" value="Pept_S26A_signal_pept_1"/>
</dbReference>
<evidence type="ECO:0000256" key="4">
    <source>
        <dbReference type="ARBA" id="ARBA00019232"/>
    </source>
</evidence>
<dbReference type="InterPro" id="IPR036286">
    <property type="entry name" value="LexA/Signal_pep-like_sf"/>
</dbReference>
<dbReference type="GO" id="GO:0004252">
    <property type="term" value="F:serine-type endopeptidase activity"/>
    <property type="evidence" value="ECO:0007669"/>
    <property type="project" value="InterPro"/>
</dbReference>
<evidence type="ECO:0000256" key="1">
    <source>
        <dbReference type="ARBA" id="ARBA00000677"/>
    </source>
</evidence>
<evidence type="ECO:0000256" key="3">
    <source>
        <dbReference type="ARBA" id="ARBA00013208"/>
    </source>
</evidence>
<sequence>MHLDFAAVLVALTFLTGVIWGLDTLLFAKDRAARTPAGELPREPLLVEYSRSFFPVILIVLLFRSFLAEPFRIPSGSMMPTLLVGDFILVNKFSYGIRLPVIDKKIIPIGEPQRGDVVVFRYPGDPKLGASDPNLGNDYIKRIVGLPGDEIAYRDNTLFVNGEQVATTYLQPYVESKEMRWDGKLRSSLSASDTEDRKLASGQAVVSLEHLPGAEHRVIDIPNVTSTTDNVWRVPPGHYFAMGDNRDNSADSRVWGFVPEENLVGKAFVIWMSWRGLDNGVIDFSRLGTLIK</sequence>
<dbReference type="PRINTS" id="PR00727">
    <property type="entry name" value="LEADERPTASE"/>
</dbReference>
<evidence type="ECO:0000259" key="10">
    <source>
        <dbReference type="Pfam" id="PF10502"/>
    </source>
</evidence>
<keyword evidence="12" id="KW-1185">Reference proteome</keyword>
<dbReference type="InterPro" id="IPR019533">
    <property type="entry name" value="Peptidase_S26"/>
</dbReference>
<evidence type="ECO:0000256" key="2">
    <source>
        <dbReference type="ARBA" id="ARBA00009370"/>
    </source>
</evidence>
<keyword evidence="5 8" id="KW-0645">Protease</keyword>
<feature type="domain" description="Peptidase S26" evidence="10">
    <location>
        <begin position="47"/>
        <end position="271"/>
    </location>
</feature>
<dbReference type="PANTHER" id="PTHR43390:SF1">
    <property type="entry name" value="CHLOROPLAST PROCESSING PEPTIDASE"/>
    <property type="match status" value="1"/>
</dbReference>
<accession>A0A9X3YJA3</accession>
<dbReference type="PROSITE" id="PS00760">
    <property type="entry name" value="SPASE_I_2"/>
    <property type="match status" value="1"/>
</dbReference>
<evidence type="ECO:0000313" key="12">
    <source>
        <dbReference type="Proteomes" id="UP001139971"/>
    </source>
</evidence>
<comment type="caution">
    <text evidence="11">The sequence shown here is derived from an EMBL/GenBank/DDBJ whole genome shotgun (WGS) entry which is preliminary data.</text>
</comment>
<dbReference type="Gene3D" id="2.10.109.10">
    <property type="entry name" value="Umud Fragment, subunit A"/>
    <property type="match status" value="1"/>
</dbReference>
<comment type="similarity">
    <text evidence="2 9">Belongs to the peptidase S26 family.</text>
</comment>
<comment type="catalytic activity">
    <reaction evidence="1 8">
        <text>Cleavage of hydrophobic, N-terminal signal or leader sequences from secreted and periplasmic proteins.</text>
        <dbReference type="EC" id="3.4.21.89"/>
    </reaction>
</comment>
<dbReference type="NCBIfam" id="TIGR02227">
    <property type="entry name" value="sigpep_I_bact"/>
    <property type="match status" value="1"/>
</dbReference>
<feature type="active site" evidence="7">
    <location>
        <position position="141"/>
    </location>
</feature>
<gene>
    <name evidence="11" type="primary">lepB</name>
    <name evidence="11" type="ORF">OD750_006205</name>
</gene>
<dbReference type="PROSITE" id="PS00501">
    <property type="entry name" value="SPASE_I_1"/>
    <property type="match status" value="1"/>
</dbReference>
<evidence type="ECO:0000256" key="5">
    <source>
        <dbReference type="ARBA" id="ARBA00022670"/>
    </source>
</evidence>
<dbReference type="AlphaFoldDB" id="A0A9X3YJA3"/>
<reference evidence="11" key="1">
    <citation type="submission" date="2023-02" db="EMBL/GenBank/DDBJ databases">
        <title>Tahibacter soli sp. nov. isolated from soil.</title>
        <authorList>
            <person name="Baek J.H."/>
            <person name="Lee J.K."/>
            <person name="Choi D.G."/>
            <person name="Jeon C.O."/>
        </authorList>
    </citation>
    <scope>NUCLEOTIDE SEQUENCE</scope>
    <source>
        <strain evidence="11">BL</strain>
    </source>
</reference>
<feature type="active site" evidence="7">
    <location>
        <position position="77"/>
    </location>
</feature>
<dbReference type="InterPro" id="IPR019757">
    <property type="entry name" value="Pept_S26A_signal_pept_1_Lys-AS"/>
</dbReference>
<proteinExistence type="inferred from homology"/>
<evidence type="ECO:0000313" key="11">
    <source>
        <dbReference type="EMBL" id="MDC8012136.1"/>
    </source>
</evidence>
<dbReference type="GO" id="GO:0009003">
    <property type="term" value="F:signal peptidase activity"/>
    <property type="evidence" value="ECO:0007669"/>
    <property type="project" value="UniProtKB-EC"/>
</dbReference>
<evidence type="ECO:0000256" key="7">
    <source>
        <dbReference type="PIRSR" id="PIRSR600223-1"/>
    </source>
</evidence>
<dbReference type="Proteomes" id="UP001139971">
    <property type="component" value="Unassembled WGS sequence"/>
</dbReference>